<keyword evidence="6 13" id="KW-0479">Metal-binding</keyword>
<dbReference type="GO" id="GO:0005507">
    <property type="term" value="F:copper ion binding"/>
    <property type="evidence" value="ECO:0007669"/>
    <property type="project" value="InterPro"/>
</dbReference>
<evidence type="ECO:0000256" key="13">
    <source>
        <dbReference type="RuleBase" id="RU000672"/>
    </source>
</evidence>
<evidence type="ECO:0000256" key="7">
    <source>
        <dbReference type="ARBA" id="ARBA00022772"/>
    </source>
</evidence>
<reference evidence="17 18" key="1">
    <citation type="submission" date="2020-08" db="EMBL/GenBank/DDBJ databases">
        <title>Sequencing the genomes of 1000 actinobacteria strains.</title>
        <authorList>
            <person name="Klenk H.-P."/>
        </authorList>
    </citation>
    <scope>NUCLEOTIDE SEQUENCE [LARGE SCALE GENOMIC DNA]</scope>
    <source>
        <strain evidence="17 18">DSM 20419</strain>
    </source>
</reference>
<evidence type="ECO:0000256" key="1">
    <source>
        <dbReference type="ARBA" id="ARBA00001935"/>
    </source>
</evidence>
<keyword evidence="8 13" id="KW-0560">Oxidoreductase</keyword>
<evidence type="ECO:0000256" key="4">
    <source>
        <dbReference type="ARBA" id="ARBA00007983"/>
    </source>
</evidence>
<evidence type="ECO:0000259" key="14">
    <source>
        <dbReference type="Pfam" id="PF01179"/>
    </source>
</evidence>
<evidence type="ECO:0000256" key="3">
    <source>
        <dbReference type="ARBA" id="ARBA00001947"/>
    </source>
</evidence>
<dbReference type="Gene3D" id="3.10.450.40">
    <property type="match status" value="2"/>
</dbReference>
<comment type="cofactor">
    <cofactor evidence="13">
        <name>Cu cation</name>
        <dbReference type="ChEBI" id="CHEBI:23378"/>
    </cofactor>
    <text evidence="13">Contains 1 topaquinone per subunit.</text>
</comment>
<keyword evidence="10" id="KW-0464">Manganese</keyword>
<gene>
    <name evidence="17" type="ORF">FHX72_001680</name>
</gene>
<evidence type="ECO:0000256" key="8">
    <source>
        <dbReference type="ARBA" id="ARBA00023002"/>
    </source>
</evidence>
<evidence type="ECO:0000313" key="17">
    <source>
        <dbReference type="EMBL" id="MBB2957543.1"/>
    </source>
</evidence>
<dbReference type="InterPro" id="IPR016182">
    <property type="entry name" value="Cu_amine_oxidase_N-reg"/>
</dbReference>
<evidence type="ECO:0000259" key="15">
    <source>
        <dbReference type="Pfam" id="PF02728"/>
    </source>
</evidence>
<evidence type="ECO:0000256" key="2">
    <source>
        <dbReference type="ARBA" id="ARBA00001936"/>
    </source>
</evidence>
<dbReference type="InterPro" id="IPR015798">
    <property type="entry name" value="Cu_amine_oxidase_C"/>
</dbReference>
<accession>A0A7W4YFH5</accession>
<comment type="cofactor">
    <cofactor evidence="1">
        <name>Cu cation</name>
        <dbReference type="ChEBI" id="CHEBI:23378"/>
    </cofactor>
</comment>
<feature type="domain" description="Copper amine oxidase catalytic" evidence="14">
    <location>
        <begin position="198"/>
        <end position="498"/>
    </location>
</feature>
<feature type="domain" description="Copper amine oxidase N3-terminal" evidence="15">
    <location>
        <begin position="74"/>
        <end position="169"/>
    </location>
</feature>
<evidence type="ECO:0000256" key="11">
    <source>
        <dbReference type="PIRSR" id="PIRSR600269-50"/>
    </source>
</evidence>
<evidence type="ECO:0000256" key="10">
    <source>
        <dbReference type="ARBA" id="ARBA00023211"/>
    </source>
</evidence>
<proteinExistence type="inferred from homology"/>
<dbReference type="PANTHER" id="PTHR10638">
    <property type="entry name" value="COPPER AMINE OXIDASE"/>
    <property type="match status" value="1"/>
</dbReference>
<dbReference type="InterPro" id="IPR054157">
    <property type="entry name" value="AGAO-like_N2"/>
</dbReference>
<dbReference type="InterPro" id="IPR036460">
    <property type="entry name" value="Cu_amine_oxidase_C_sf"/>
</dbReference>
<evidence type="ECO:0000256" key="12">
    <source>
        <dbReference type="PIRSR" id="PIRSR600269-51"/>
    </source>
</evidence>
<feature type="domain" description="AGAO-like N2" evidence="16">
    <location>
        <begin position="3"/>
        <end position="62"/>
    </location>
</feature>
<dbReference type="PANTHER" id="PTHR10638:SF86">
    <property type="entry name" value="COPPER AMINE OXIDASE 1-RELATED"/>
    <property type="match status" value="1"/>
</dbReference>
<comment type="cofactor">
    <cofactor evidence="2">
        <name>Mn(2+)</name>
        <dbReference type="ChEBI" id="CHEBI:29035"/>
    </cofactor>
</comment>
<feature type="modified residue" description="2',4',5'-topaquinone" evidence="12">
    <location>
        <position position="358"/>
    </location>
</feature>
<dbReference type="Proteomes" id="UP000545286">
    <property type="component" value="Unassembled WGS sequence"/>
</dbReference>
<sequence length="520" mass="57928">MLAAGHDEASTAFMLTNLVEPDKAEVLAGTVRERRVGNVLLDRRDGTVTELVTELTSPRVASSRVVDVEREGQPPIVDEEFDRVEELLRRHEGWVAAMARRGITDVSLVRISALSAGRFGLPGEEGRRIVRCLSFLQQDPDDNAWAHPVDGVVAYLDLISGEVLELIDDRIFEVPARRENYHLKAERPAARTTQKPIVITQPEGPSFAVDGDVVEWEKWRFRIGYNQVEGLTLHEIGFTDGGRLRPIVYRASIAEMVVPYGDPSPVRFWQNYFDAGEYSLGKVANSLELGCDCLGEIRYFDATIAATDGRPRTIRNAICMHEEDASILWKHSDEYTHSSDVRRNRRLVVSFFITVGNYDYGFYWHLYLDGRIELECKATGVVFASAFPGPLEDGGEYPWASEIAPGVGAPYHQHLFSARLDMTVDGVENSVEELAAQRVPMGGGNPYGNGFTLATTRLRSELEGVREADGKRGVVWRVINPESLNCVGQPVGYVLRPEGGLPRCFRTVPSLNAMTFMLPT</sequence>
<dbReference type="PROSITE" id="PS01164">
    <property type="entry name" value="COPPER_AMINE_OXID_1"/>
    <property type="match status" value="1"/>
</dbReference>
<dbReference type="Pfam" id="PF21994">
    <property type="entry name" value="AGAO-like_N2"/>
    <property type="match status" value="1"/>
</dbReference>
<evidence type="ECO:0000313" key="18">
    <source>
        <dbReference type="Proteomes" id="UP000545286"/>
    </source>
</evidence>
<keyword evidence="7 11" id="KW-0801">TPQ</keyword>
<comment type="PTM">
    <text evidence="12 13">Topaquinone (TPQ) is generated by copper-dependent autoxidation of a specific tyrosyl residue.</text>
</comment>
<dbReference type="GO" id="GO:0008131">
    <property type="term" value="F:primary methylamine oxidase activity"/>
    <property type="evidence" value="ECO:0007669"/>
    <property type="project" value="InterPro"/>
</dbReference>
<name>A0A7W4YFH5_9MICO</name>
<dbReference type="InterPro" id="IPR049948">
    <property type="entry name" value="Cu_Am_ox_TPQ-bd"/>
</dbReference>
<evidence type="ECO:0000256" key="9">
    <source>
        <dbReference type="ARBA" id="ARBA00023008"/>
    </source>
</evidence>
<feature type="active site" description="Proton acceptor" evidence="11">
    <location>
        <position position="274"/>
    </location>
</feature>
<evidence type="ECO:0000259" key="16">
    <source>
        <dbReference type="Pfam" id="PF21994"/>
    </source>
</evidence>
<evidence type="ECO:0000256" key="5">
    <source>
        <dbReference type="ARBA" id="ARBA00011738"/>
    </source>
</evidence>
<comment type="subunit">
    <text evidence="5">Homodimer.</text>
</comment>
<protein>
    <recommendedName>
        <fullName evidence="13">Amine oxidase</fullName>
        <ecNumber evidence="13">1.4.3.-</ecNumber>
    </recommendedName>
</protein>
<dbReference type="Gene3D" id="2.70.98.20">
    <property type="entry name" value="Copper amine oxidase, catalytic domain"/>
    <property type="match status" value="1"/>
</dbReference>
<dbReference type="AlphaFoldDB" id="A0A7W4YFH5"/>
<evidence type="ECO:0000256" key="6">
    <source>
        <dbReference type="ARBA" id="ARBA00022723"/>
    </source>
</evidence>
<comment type="cofactor">
    <cofactor evidence="3">
        <name>Zn(2+)</name>
        <dbReference type="ChEBI" id="CHEBI:29105"/>
    </cofactor>
</comment>
<dbReference type="SUPFAM" id="SSF54416">
    <property type="entry name" value="Amine oxidase N-terminal region"/>
    <property type="match status" value="2"/>
</dbReference>
<dbReference type="Pfam" id="PF01179">
    <property type="entry name" value="Cu_amine_oxid"/>
    <property type="match status" value="1"/>
</dbReference>
<feature type="active site" description="Schiff-base intermediate with substrate; via topaquinone" evidence="11">
    <location>
        <position position="358"/>
    </location>
</feature>
<dbReference type="GO" id="GO:0009308">
    <property type="term" value="P:amine metabolic process"/>
    <property type="evidence" value="ECO:0007669"/>
    <property type="project" value="UniProtKB-UniRule"/>
</dbReference>
<comment type="similarity">
    <text evidence="4 13">Belongs to the copper/topaquinone oxidase family.</text>
</comment>
<keyword evidence="9 13" id="KW-0186">Copper</keyword>
<dbReference type="GO" id="GO:0048038">
    <property type="term" value="F:quinone binding"/>
    <property type="evidence" value="ECO:0007669"/>
    <property type="project" value="InterPro"/>
</dbReference>
<organism evidence="17 18">
    <name type="scientific">Pseudoclavibacter helvolus</name>
    <dbReference type="NCBI Taxonomy" id="255205"/>
    <lineage>
        <taxon>Bacteria</taxon>
        <taxon>Bacillati</taxon>
        <taxon>Actinomycetota</taxon>
        <taxon>Actinomycetes</taxon>
        <taxon>Micrococcales</taxon>
        <taxon>Microbacteriaceae</taxon>
        <taxon>Pseudoclavibacter</taxon>
    </lineage>
</organism>
<dbReference type="SUPFAM" id="SSF49998">
    <property type="entry name" value="Amine oxidase catalytic domain"/>
    <property type="match status" value="1"/>
</dbReference>
<dbReference type="Pfam" id="PF02728">
    <property type="entry name" value="Cu_amine_oxidN3"/>
    <property type="match status" value="1"/>
</dbReference>
<dbReference type="EC" id="1.4.3.-" evidence="13"/>
<dbReference type="InterPro" id="IPR000269">
    <property type="entry name" value="Cu_amine_oxidase"/>
</dbReference>
<keyword evidence="18" id="KW-1185">Reference proteome</keyword>
<comment type="caution">
    <text evidence="17">The sequence shown here is derived from an EMBL/GenBank/DDBJ whole genome shotgun (WGS) entry which is preliminary data.</text>
</comment>
<dbReference type="EMBL" id="JACHWJ010000002">
    <property type="protein sequence ID" value="MBB2957543.1"/>
    <property type="molecule type" value="Genomic_DNA"/>
</dbReference>
<dbReference type="InterPro" id="IPR015802">
    <property type="entry name" value="Cu_amine_oxidase_N3"/>
</dbReference>